<protein>
    <submittedName>
        <fullName evidence="2">Uncharacterized protein</fullName>
    </submittedName>
</protein>
<dbReference type="EMBL" id="JAGQDE010000005">
    <property type="protein sequence ID" value="MBQ0958813.1"/>
    <property type="molecule type" value="Genomic_DNA"/>
</dbReference>
<evidence type="ECO:0000256" key="1">
    <source>
        <dbReference type="SAM" id="MobiDB-lite"/>
    </source>
</evidence>
<dbReference type="RefSeq" id="WP_210801331.1">
    <property type="nucleotide sequence ID" value="NZ_JAGQDE010000005.1"/>
</dbReference>
<evidence type="ECO:0000313" key="2">
    <source>
        <dbReference type="EMBL" id="MBQ0958813.1"/>
    </source>
</evidence>
<evidence type="ECO:0000313" key="3">
    <source>
        <dbReference type="Proteomes" id="UP000678374"/>
    </source>
</evidence>
<dbReference type="Proteomes" id="UP000678374">
    <property type="component" value="Unassembled WGS sequence"/>
</dbReference>
<feature type="region of interest" description="Disordered" evidence="1">
    <location>
        <begin position="1"/>
        <end position="26"/>
    </location>
</feature>
<name>A0A941BJF2_9BURK</name>
<sequence>MLTDPQKTWLNELTGSSAEQKKVDARHQRKQAVIAKIISDRQKANATLKEGASVQVSKGSEKSLMKTVDEVNHDQTTVFDLDEERDGYRLAKASGQIEEWDPATGSQEEFQKHLAAARQVDEMVRQLESEMVDGDPLFTPEEIAAEVYQPLMRQGLLSETSVPDKYSQTKKMLDGSFDAYAKRLELDKKSTAKRLFDENFALGKSLVNFIATESSVGIQSESLKSAKADDLVSKASPGENIQSWRENLGLQAKDDGSWAGDLDKAGAGMNIVGQSLTFIFDDAIDGGKDLSDQLGGTELSDDEKKALQVARLAPLVVAGVSSELGKVFNANNRGLGVAASASFGTKCNAKLVAAQLRIRPFTAVQVSAISNLLANALSDTIKALDPAVSGTTPGVTKLASDVQSAMAGQPADPAAVVTACEAADAGALQQLFAQGAATALTGVSLADFDTPAAQDRAKRKASDLMTEDFSSVRDDPPEDDPKGDESLDIFVGALDRRIAQLDRDQAILKWAVNVVNMGLDTATNFIAPLAIAGCAVKMMKNVYEAGCRTRDTYVFCQKRQGMFNAASSYSSAVSQFIYNGGMQATHYQLNAAFECAKMIGAILQCAGPFTAPAGAIVTAAASGTQALEQFLYECKKRYDLTAAWEAYKLALSRPANRKLGLIALKKNPTLAKYSVAWGALIEKDVLVADFMSACGLTAETLKDPDAELDKVVSYLEKRMPDDNVVTGRTVKSVAGWAPSTVELSAASWLAVKQRAETKGGLAVVSTRELELLLHRTATDWEPLKAKAEAKPSSTLSADERNAYMALLKELIGELRSTPYELADGSGPSTEMLNTLDGFIDQADERLTLVKAWATV</sequence>
<accession>A0A941BJF2</accession>
<gene>
    <name evidence="2" type="ORF">KAK06_07565</name>
</gene>
<reference evidence="2" key="1">
    <citation type="submission" date="2021-04" db="EMBL/GenBank/DDBJ databases">
        <title>The genome sequence of Ideonella sp. 4Y11.</title>
        <authorList>
            <person name="Liu Y."/>
        </authorList>
    </citation>
    <scope>NUCLEOTIDE SEQUENCE</scope>
    <source>
        <strain evidence="2">4Y11</strain>
    </source>
</reference>
<proteinExistence type="predicted"/>
<feature type="compositionally biased region" description="Polar residues" evidence="1">
    <location>
        <begin position="1"/>
        <end position="18"/>
    </location>
</feature>
<dbReference type="AlphaFoldDB" id="A0A941BJF2"/>
<feature type="region of interest" description="Disordered" evidence="1">
    <location>
        <begin position="456"/>
        <end position="485"/>
    </location>
</feature>
<feature type="compositionally biased region" description="Basic and acidic residues" evidence="1">
    <location>
        <begin position="470"/>
        <end position="485"/>
    </location>
</feature>
<comment type="caution">
    <text evidence="2">The sequence shown here is derived from an EMBL/GenBank/DDBJ whole genome shotgun (WGS) entry which is preliminary data.</text>
</comment>
<organism evidence="2 3">
    <name type="scientific">Ideonella aquatica</name>
    <dbReference type="NCBI Taxonomy" id="2824119"/>
    <lineage>
        <taxon>Bacteria</taxon>
        <taxon>Pseudomonadati</taxon>
        <taxon>Pseudomonadota</taxon>
        <taxon>Betaproteobacteria</taxon>
        <taxon>Burkholderiales</taxon>
        <taxon>Sphaerotilaceae</taxon>
        <taxon>Ideonella</taxon>
    </lineage>
</organism>
<keyword evidence="3" id="KW-1185">Reference proteome</keyword>